<keyword evidence="4" id="KW-1185">Reference proteome</keyword>
<sequence length="595" mass="66567">MYECSDEKVVGELKERNISWSSFMGPACVGHVGGTCVPDSIGEAALRITRLSLIERPLIFTPSTMFDTLFGYFGYRNMSRSPVSPHPLSTDSEAEDAHRIWDNPRNNPLATAKQSLPSPEQEVTSVRTKGSVRSRRSTPTPTRTPTPGLSTSASQVALKRTESSRRVDSPERRIEPARKRRYTDEEQLRASVTEKAKENSLLSQQLFATRNDLADAIRKNQASQQRIQNILEEKSTMLTALQSYKKDWEAREQEAARKIRELEASNKRKDEELRMVQAKLRSAEEKQAQLTKLLEVRTADLNGAQTFLTTADAYSGADVIAMTEALNSEIFQTAAYMAELIEDGSMQATPQERSKLVEKYGNNLERYVRREVGEGLWGHLQSHYTNIRTEPLPLQLAFQSILTRWCGYHLRTFTLGSFGDFLEKLYQRIRDTETQPIAGRWRAITSGKIASFKEATSVNLLVDSVLSMLYFCGWSPASEQSKKSLLSVQHMVFAIEKLMTQLKAATKEGITTVDMEAFVVSYGSPLSSDMEDVYAENGGSQGSVADKTGKRVLCTVGLGLRRTIVKRNEAEQPEHRAEILLKTKVALTSVLSVGA</sequence>
<evidence type="ECO:0000313" key="3">
    <source>
        <dbReference type="EMBL" id="KJA20627.1"/>
    </source>
</evidence>
<evidence type="ECO:0000256" key="1">
    <source>
        <dbReference type="SAM" id="Coils"/>
    </source>
</evidence>
<name>A0A0D2L1R5_HYPSF</name>
<keyword evidence="1" id="KW-0175">Coiled coil</keyword>
<dbReference type="EMBL" id="KN817565">
    <property type="protein sequence ID" value="KJA20627.1"/>
    <property type="molecule type" value="Genomic_DNA"/>
</dbReference>
<dbReference type="OMA" id="PEWMENA"/>
<feature type="compositionally biased region" description="Low complexity" evidence="2">
    <location>
        <begin position="137"/>
        <end position="152"/>
    </location>
</feature>
<dbReference type="Proteomes" id="UP000054270">
    <property type="component" value="Unassembled WGS sequence"/>
</dbReference>
<proteinExistence type="predicted"/>
<feature type="coiled-coil region" evidence="1">
    <location>
        <begin position="213"/>
        <end position="293"/>
    </location>
</feature>
<feature type="compositionally biased region" description="Basic and acidic residues" evidence="2">
    <location>
        <begin position="159"/>
        <end position="193"/>
    </location>
</feature>
<gene>
    <name evidence="3" type="ORF">HYPSUDRAFT_782802</name>
</gene>
<reference evidence="4" key="1">
    <citation type="submission" date="2014-04" db="EMBL/GenBank/DDBJ databases">
        <title>Evolutionary Origins and Diversification of the Mycorrhizal Mutualists.</title>
        <authorList>
            <consortium name="DOE Joint Genome Institute"/>
            <consortium name="Mycorrhizal Genomics Consortium"/>
            <person name="Kohler A."/>
            <person name="Kuo A."/>
            <person name="Nagy L.G."/>
            <person name="Floudas D."/>
            <person name="Copeland A."/>
            <person name="Barry K.W."/>
            <person name="Cichocki N."/>
            <person name="Veneault-Fourrey C."/>
            <person name="LaButti K."/>
            <person name="Lindquist E.A."/>
            <person name="Lipzen A."/>
            <person name="Lundell T."/>
            <person name="Morin E."/>
            <person name="Murat C."/>
            <person name="Riley R."/>
            <person name="Ohm R."/>
            <person name="Sun H."/>
            <person name="Tunlid A."/>
            <person name="Henrissat B."/>
            <person name="Grigoriev I.V."/>
            <person name="Hibbett D.S."/>
            <person name="Martin F."/>
        </authorList>
    </citation>
    <scope>NUCLEOTIDE SEQUENCE [LARGE SCALE GENOMIC DNA]</scope>
    <source>
        <strain evidence="4">FD-334 SS-4</strain>
    </source>
</reference>
<feature type="region of interest" description="Disordered" evidence="2">
    <location>
        <begin position="101"/>
        <end position="193"/>
    </location>
</feature>
<evidence type="ECO:0000256" key="2">
    <source>
        <dbReference type="SAM" id="MobiDB-lite"/>
    </source>
</evidence>
<dbReference type="AlphaFoldDB" id="A0A0D2L1R5"/>
<evidence type="ECO:0000313" key="4">
    <source>
        <dbReference type="Proteomes" id="UP000054270"/>
    </source>
</evidence>
<accession>A0A0D2L1R5</accession>
<dbReference type="OrthoDB" id="3147752at2759"/>
<organism evidence="3 4">
    <name type="scientific">Hypholoma sublateritium (strain FD-334 SS-4)</name>
    <dbReference type="NCBI Taxonomy" id="945553"/>
    <lineage>
        <taxon>Eukaryota</taxon>
        <taxon>Fungi</taxon>
        <taxon>Dikarya</taxon>
        <taxon>Basidiomycota</taxon>
        <taxon>Agaricomycotina</taxon>
        <taxon>Agaricomycetes</taxon>
        <taxon>Agaricomycetidae</taxon>
        <taxon>Agaricales</taxon>
        <taxon>Agaricineae</taxon>
        <taxon>Strophariaceae</taxon>
        <taxon>Hypholoma</taxon>
    </lineage>
</organism>
<feature type="compositionally biased region" description="Polar residues" evidence="2">
    <location>
        <begin position="104"/>
        <end position="128"/>
    </location>
</feature>
<protein>
    <submittedName>
        <fullName evidence="3">Uncharacterized protein</fullName>
    </submittedName>
</protein>